<dbReference type="RefSeq" id="WP_380024256.1">
    <property type="nucleotide sequence ID" value="NZ_JBHSHC010000016.1"/>
</dbReference>
<evidence type="ECO:0000256" key="1">
    <source>
        <dbReference type="SAM" id="Phobius"/>
    </source>
</evidence>
<feature type="transmembrane region" description="Helical" evidence="1">
    <location>
        <begin position="81"/>
        <end position="107"/>
    </location>
</feature>
<keyword evidence="3" id="KW-1185">Reference proteome</keyword>
<feature type="transmembrane region" description="Helical" evidence="1">
    <location>
        <begin position="7"/>
        <end position="34"/>
    </location>
</feature>
<keyword evidence="1" id="KW-0812">Transmembrane</keyword>
<feature type="transmembrane region" description="Helical" evidence="1">
    <location>
        <begin position="127"/>
        <end position="153"/>
    </location>
</feature>
<dbReference type="InterPro" id="IPR007403">
    <property type="entry name" value="DUF456"/>
</dbReference>
<evidence type="ECO:0000313" key="2">
    <source>
        <dbReference type="EMBL" id="MFC4766416.1"/>
    </source>
</evidence>
<dbReference type="PANTHER" id="PTHR39165:SF1">
    <property type="entry name" value="DUF456 DOMAIN-CONTAINING PROTEIN"/>
    <property type="match status" value="1"/>
</dbReference>
<dbReference type="Pfam" id="PF04306">
    <property type="entry name" value="DUF456"/>
    <property type="match status" value="1"/>
</dbReference>
<keyword evidence="1" id="KW-1133">Transmembrane helix</keyword>
<name>A0ABV9PWU0_9BACL</name>
<organism evidence="2 3">
    <name type="scientific">Effusibacillus consociatus</name>
    <dbReference type="NCBI Taxonomy" id="1117041"/>
    <lineage>
        <taxon>Bacteria</taxon>
        <taxon>Bacillati</taxon>
        <taxon>Bacillota</taxon>
        <taxon>Bacilli</taxon>
        <taxon>Bacillales</taxon>
        <taxon>Alicyclobacillaceae</taxon>
        <taxon>Effusibacillus</taxon>
    </lineage>
</organism>
<dbReference type="PANTHER" id="PTHR39165">
    <property type="entry name" value="IG HYPOTHETICAL 17883"/>
    <property type="match status" value="1"/>
</dbReference>
<dbReference type="Proteomes" id="UP001596002">
    <property type="component" value="Unassembled WGS sequence"/>
</dbReference>
<proteinExistence type="predicted"/>
<gene>
    <name evidence="2" type="ORF">ACFO8Q_03260</name>
</gene>
<keyword evidence="1" id="KW-0472">Membrane</keyword>
<accession>A0ABV9PWU0</accession>
<feature type="transmembrane region" description="Helical" evidence="1">
    <location>
        <begin position="46"/>
        <end position="69"/>
    </location>
</feature>
<protein>
    <submittedName>
        <fullName evidence="2">DUF456 domain-containing protein</fullName>
    </submittedName>
</protein>
<evidence type="ECO:0000313" key="3">
    <source>
        <dbReference type="Proteomes" id="UP001596002"/>
    </source>
</evidence>
<comment type="caution">
    <text evidence="2">The sequence shown here is derived from an EMBL/GenBank/DDBJ whole genome shotgun (WGS) entry which is preliminary data.</text>
</comment>
<dbReference type="EMBL" id="JBHSHC010000016">
    <property type="protein sequence ID" value="MFC4766416.1"/>
    <property type="molecule type" value="Genomic_DNA"/>
</dbReference>
<reference evidence="3" key="1">
    <citation type="journal article" date="2019" name="Int. J. Syst. Evol. Microbiol.">
        <title>The Global Catalogue of Microorganisms (GCM) 10K type strain sequencing project: providing services to taxonomists for standard genome sequencing and annotation.</title>
        <authorList>
            <consortium name="The Broad Institute Genomics Platform"/>
            <consortium name="The Broad Institute Genome Sequencing Center for Infectious Disease"/>
            <person name="Wu L."/>
            <person name="Ma J."/>
        </authorList>
    </citation>
    <scope>NUCLEOTIDE SEQUENCE [LARGE SCALE GENOMIC DNA]</scope>
    <source>
        <strain evidence="3">WYCCWR 12678</strain>
    </source>
</reference>
<sequence length="156" mass="16646">MTLVLPILLFIAGIAFTLYPLLPGALFVLAGIISYGLLEGWSAFPYWFWMVQALLIALNFLADWVSSVLGIKRAGGSKQAIWGSAIGMLIGPFVMGPFGILAGPVVGAMAGELIRVQKAGQIARVGFASLIGFILGTLSKLVLVLLQIVLFAIRIW</sequence>